<sequence length="225" mass="26209">MEKFYQQKIKIQPIPQQKEQKEEEVECVNISDFIESKLRTTKDIQQQQANQLFQSEYQLQQSQNQLDGFQQIQCPPKQSCLSDDFPSNQQIDMISDKEKKCLFKEISQLRSRCNALESRSAVVPMLEKRIQQQETKIMKLEMALQTLLNGAPLSPQQPQQQPQLKPELKTAELQLLNIPPSKSEPTIETAETRRRRIVQASSTKNQVSSDALKKLNEQMKYNWDE</sequence>
<keyword evidence="4" id="KW-1185">Reference proteome</keyword>
<organism evidence="3 4">
    <name type="scientific">Hexamita inflata</name>
    <dbReference type="NCBI Taxonomy" id="28002"/>
    <lineage>
        <taxon>Eukaryota</taxon>
        <taxon>Metamonada</taxon>
        <taxon>Diplomonadida</taxon>
        <taxon>Hexamitidae</taxon>
        <taxon>Hexamitinae</taxon>
        <taxon>Hexamita</taxon>
    </lineage>
</organism>
<feature type="compositionally biased region" description="Basic and acidic residues" evidence="2">
    <location>
        <begin position="211"/>
        <end position="225"/>
    </location>
</feature>
<proteinExistence type="predicted"/>
<keyword evidence="1" id="KW-0175">Coiled coil</keyword>
<comment type="caution">
    <text evidence="3">The sequence shown here is derived from an EMBL/GenBank/DDBJ whole genome shotgun (WGS) entry which is preliminary data.</text>
</comment>
<dbReference type="Proteomes" id="UP001642409">
    <property type="component" value="Unassembled WGS sequence"/>
</dbReference>
<dbReference type="EMBL" id="CAXDID020000001">
    <property type="protein sequence ID" value="CAL5970690.1"/>
    <property type="molecule type" value="Genomic_DNA"/>
</dbReference>
<evidence type="ECO:0000256" key="1">
    <source>
        <dbReference type="SAM" id="Coils"/>
    </source>
</evidence>
<feature type="coiled-coil region" evidence="1">
    <location>
        <begin position="99"/>
        <end position="150"/>
    </location>
</feature>
<feature type="compositionally biased region" description="Polar residues" evidence="2">
    <location>
        <begin position="199"/>
        <end position="209"/>
    </location>
</feature>
<gene>
    <name evidence="3" type="ORF">HINF_LOCUS630</name>
</gene>
<evidence type="ECO:0000313" key="4">
    <source>
        <dbReference type="Proteomes" id="UP001642409"/>
    </source>
</evidence>
<reference evidence="3 4" key="1">
    <citation type="submission" date="2024-07" db="EMBL/GenBank/DDBJ databases">
        <authorList>
            <person name="Akdeniz Z."/>
        </authorList>
    </citation>
    <scope>NUCLEOTIDE SEQUENCE [LARGE SCALE GENOMIC DNA]</scope>
</reference>
<feature type="region of interest" description="Disordered" evidence="2">
    <location>
        <begin position="175"/>
        <end position="225"/>
    </location>
</feature>
<name>A0ABP1GEZ6_9EUKA</name>
<evidence type="ECO:0000313" key="3">
    <source>
        <dbReference type="EMBL" id="CAL5970690.1"/>
    </source>
</evidence>
<evidence type="ECO:0000256" key="2">
    <source>
        <dbReference type="SAM" id="MobiDB-lite"/>
    </source>
</evidence>
<accession>A0ABP1GEZ6</accession>
<protein>
    <submittedName>
        <fullName evidence="3">Hypothetical_protein</fullName>
    </submittedName>
</protein>